<keyword evidence="2" id="KW-1185">Reference proteome</keyword>
<evidence type="ECO:0008006" key="3">
    <source>
        <dbReference type="Google" id="ProtNLM"/>
    </source>
</evidence>
<dbReference type="Proteomes" id="UP001318682">
    <property type="component" value="Chromosome"/>
</dbReference>
<name>A0ABZ2BQJ9_9RHOB</name>
<organism evidence="1 2">
    <name type="scientific">Roseobacter fucihabitans</name>
    <dbReference type="NCBI Taxonomy" id="1537242"/>
    <lineage>
        <taxon>Bacteria</taxon>
        <taxon>Pseudomonadati</taxon>
        <taxon>Pseudomonadota</taxon>
        <taxon>Alphaproteobacteria</taxon>
        <taxon>Rhodobacterales</taxon>
        <taxon>Roseobacteraceae</taxon>
        <taxon>Roseobacter</taxon>
    </lineage>
</organism>
<protein>
    <recommendedName>
        <fullName evidence="3">DUF4145 domain-containing protein</fullName>
    </recommendedName>
</protein>
<evidence type="ECO:0000313" key="2">
    <source>
        <dbReference type="Proteomes" id="UP001318682"/>
    </source>
</evidence>
<sequence>MTMIITAALDKDALLAKSQLYVRKSLLRKSEGDLEEYQLWASLALELLGKSALANIHPSLIADPLHYQSLFAASGIKASTDIKTITAKTLFERLGHLVKPFDQKVKEFCNQVANRRNAELHSGDAPFAATRADLWEAEYWYAVDTILKFMDETLEGWLGADDAATPQEILSNALDAKRQSVEMRIEKTREAFESKKRGDREKALKIAEQATIDSYPALFLDFYDASWECECPSCAGKAYVIGEMVEEEVIDTSPEEYVVWETVERWYRGDKFKCPTCELKIDGYDELEFAELLTEHSDTDEREMEYEPDYGND</sequence>
<gene>
    <name evidence="1" type="ORF">ROLI_010750</name>
</gene>
<dbReference type="RefSeq" id="WP_187429849.1">
    <property type="nucleotide sequence ID" value="NZ_CP143423.1"/>
</dbReference>
<reference evidence="2" key="1">
    <citation type="submission" date="2024-01" db="EMBL/GenBank/DDBJ databases">
        <title>Roseobacter fucihabitans sp. nov., isolated from the brown alga Fucus spiralis.</title>
        <authorList>
            <person name="Hahnke S."/>
            <person name="Berger M."/>
            <person name="Schlingloff A."/>
            <person name="Athale I."/>
            <person name="Neumann-Schaal M."/>
            <person name="Adenaya A."/>
            <person name="Poehlein A."/>
            <person name="Daniel R."/>
            <person name="Pertersen J."/>
            <person name="Brinkhoff T."/>
        </authorList>
    </citation>
    <scope>NUCLEOTIDE SEQUENCE [LARGE SCALE GENOMIC DNA]</scope>
    <source>
        <strain evidence="2">B14</strain>
    </source>
</reference>
<evidence type="ECO:0000313" key="1">
    <source>
        <dbReference type="EMBL" id="WVX47998.1"/>
    </source>
</evidence>
<accession>A0ABZ2BQJ9</accession>
<proteinExistence type="predicted"/>
<dbReference type="EMBL" id="CP143423">
    <property type="protein sequence ID" value="WVX47998.1"/>
    <property type="molecule type" value="Genomic_DNA"/>
</dbReference>